<dbReference type="InterPro" id="IPR002347">
    <property type="entry name" value="SDR_fam"/>
</dbReference>
<accession>A0ABN2ABP1</accession>
<dbReference type="SUPFAM" id="SSF51735">
    <property type="entry name" value="NAD(P)-binding Rossmann-fold domains"/>
    <property type="match status" value="1"/>
</dbReference>
<dbReference type="EMBL" id="BAAAPF010000579">
    <property type="protein sequence ID" value="GAA1515759.1"/>
    <property type="molecule type" value="Genomic_DNA"/>
</dbReference>
<dbReference type="Gene3D" id="3.40.50.720">
    <property type="entry name" value="NAD(P)-binding Rossmann-like Domain"/>
    <property type="match status" value="1"/>
</dbReference>
<protein>
    <submittedName>
        <fullName evidence="1">SDR family NAD(P)-dependent oxidoreductase</fullName>
    </submittedName>
</protein>
<dbReference type="PANTHER" id="PTHR43431:SF1">
    <property type="entry name" value="OS08G0476300 PROTEIN"/>
    <property type="match status" value="1"/>
</dbReference>
<reference evidence="1 2" key="1">
    <citation type="journal article" date="2019" name="Int. J. Syst. Evol. Microbiol.">
        <title>The Global Catalogue of Microorganisms (GCM) 10K type strain sequencing project: providing services to taxonomists for standard genome sequencing and annotation.</title>
        <authorList>
            <consortium name="The Broad Institute Genomics Platform"/>
            <consortium name="The Broad Institute Genome Sequencing Center for Infectious Disease"/>
            <person name="Wu L."/>
            <person name="Ma J."/>
        </authorList>
    </citation>
    <scope>NUCLEOTIDE SEQUENCE [LARGE SCALE GENOMIC DNA]</scope>
    <source>
        <strain evidence="1 2">JCM 15481</strain>
    </source>
</reference>
<dbReference type="Proteomes" id="UP001500443">
    <property type="component" value="Unassembled WGS sequence"/>
</dbReference>
<sequence length="224" mass="22913">MGAGPGIGAAVARRFAREGLPVALVARSRRSLVPVAESVAAAGTGVPPRPGVLPLTADVTDEAALRTALDTATGRFGVPDAIVYNAARVRADALGELAQAALLDAWAVNVGGALTAAAHLAPAMARRGGGSFLITGGMPEPKAPYVSLSLGKAGVRTLARLLDLEYGPAGVHVATVTVDGAVAPGTDLDPDTIAEHYWRLHTQPRSRWEHDVRHPGAEAAAPRP</sequence>
<keyword evidence="2" id="KW-1185">Reference proteome</keyword>
<dbReference type="InterPro" id="IPR036291">
    <property type="entry name" value="NAD(P)-bd_dom_sf"/>
</dbReference>
<comment type="caution">
    <text evidence="1">The sequence shown here is derived from an EMBL/GenBank/DDBJ whole genome shotgun (WGS) entry which is preliminary data.</text>
</comment>
<evidence type="ECO:0000313" key="1">
    <source>
        <dbReference type="EMBL" id="GAA1515759.1"/>
    </source>
</evidence>
<dbReference type="PANTHER" id="PTHR43431">
    <property type="entry name" value="OXIDOREDUCTASE, SHORT CHAIN DEHYDROGENASE/REDUCTASE FAMILY (AFU_ORTHOLOGUE AFUA_5G14000)"/>
    <property type="match status" value="1"/>
</dbReference>
<organism evidence="1 2">
    <name type="scientific">Streptomyces synnematoformans</name>
    <dbReference type="NCBI Taxonomy" id="415721"/>
    <lineage>
        <taxon>Bacteria</taxon>
        <taxon>Bacillati</taxon>
        <taxon>Actinomycetota</taxon>
        <taxon>Actinomycetes</taxon>
        <taxon>Kitasatosporales</taxon>
        <taxon>Streptomycetaceae</taxon>
        <taxon>Streptomyces</taxon>
    </lineage>
</organism>
<gene>
    <name evidence="1" type="ORF">GCM10009802_67270</name>
</gene>
<proteinExistence type="predicted"/>
<evidence type="ECO:0000313" key="2">
    <source>
        <dbReference type="Proteomes" id="UP001500443"/>
    </source>
</evidence>
<name>A0ABN2ABP1_9ACTN</name>
<dbReference type="Pfam" id="PF00106">
    <property type="entry name" value="adh_short"/>
    <property type="match status" value="1"/>
</dbReference>